<keyword evidence="1" id="KW-0812">Transmembrane</keyword>
<evidence type="ECO:0000256" key="1">
    <source>
        <dbReference type="SAM" id="Phobius"/>
    </source>
</evidence>
<protein>
    <submittedName>
        <fullName evidence="2">Uncharacterized protein</fullName>
    </submittedName>
</protein>
<evidence type="ECO:0000313" key="2">
    <source>
        <dbReference type="EMBL" id="KMU76756.1"/>
    </source>
</evidence>
<name>A0A0J8QWA0_COCIT</name>
<accession>A0A0J8QWA0</accession>
<sequence length="129" mass="14544">MTINYGQGTPSAPSRGYQLYITALVMVLVAALFVFARIFSRIATKRVGLDDYLVIAALVRGTARRPACCACVAQFFFLNRYLTLSFVSGIFGILDSEHQPRQVFHLSVHRQPVMLTCSNSRRSRIWNQI</sequence>
<dbReference type="AlphaFoldDB" id="A0A0J8QWA0"/>
<dbReference type="STRING" id="454286.A0A0J8QWA0"/>
<dbReference type="Proteomes" id="UP000054559">
    <property type="component" value="Unassembled WGS sequence"/>
</dbReference>
<gene>
    <name evidence="2" type="ORF">CISG_05899</name>
</gene>
<dbReference type="EMBL" id="DS268148">
    <property type="protein sequence ID" value="KMU76756.1"/>
    <property type="molecule type" value="Genomic_DNA"/>
</dbReference>
<feature type="transmembrane region" description="Helical" evidence="1">
    <location>
        <begin position="20"/>
        <end position="39"/>
    </location>
</feature>
<evidence type="ECO:0000313" key="3">
    <source>
        <dbReference type="Proteomes" id="UP000054559"/>
    </source>
</evidence>
<keyword evidence="1" id="KW-0472">Membrane</keyword>
<reference evidence="3" key="1">
    <citation type="journal article" date="2010" name="Genome Res.">
        <title>Population genomic sequencing of Coccidioides fungi reveals recent hybridization and transposon control.</title>
        <authorList>
            <person name="Neafsey D.E."/>
            <person name="Barker B.M."/>
            <person name="Sharpton T.J."/>
            <person name="Stajich J.E."/>
            <person name="Park D.J."/>
            <person name="Whiston E."/>
            <person name="Hung C.-Y."/>
            <person name="McMahan C."/>
            <person name="White J."/>
            <person name="Sykes S."/>
            <person name="Heiman D."/>
            <person name="Young S."/>
            <person name="Zeng Q."/>
            <person name="Abouelleil A."/>
            <person name="Aftuck L."/>
            <person name="Bessette D."/>
            <person name="Brown A."/>
            <person name="FitzGerald M."/>
            <person name="Lui A."/>
            <person name="Macdonald J.P."/>
            <person name="Priest M."/>
            <person name="Orbach M.J."/>
            <person name="Galgiani J.N."/>
            <person name="Kirkland T.N."/>
            <person name="Cole G.T."/>
            <person name="Birren B.W."/>
            <person name="Henn M.R."/>
            <person name="Taylor J.W."/>
            <person name="Rounsley S.D."/>
        </authorList>
    </citation>
    <scope>NUCLEOTIDE SEQUENCE [LARGE SCALE GENOMIC DNA]</scope>
    <source>
        <strain evidence="3">RMSCC 3703</strain>
    </source>
</reference>
<organism evidence="2 3">
    <name type="scientific">Coccidioides immitis RMSCC 3703</name>
    <dbReference type="NCBI Taxonomy" id="454286"/>
    <lineage>
        <taxon>Eukaryota</taxon>
        <taxon>Fungi</taxon>
        <taxon>Dikarya</taxon>
        <taxon>Ascomycota</taxon>
        <taxon>Pezizomycotina</taxon>
        <taxon>Eurotiomycetes</taxon>
        <taxon>Eurotiomycetidae</taxon>
        <taxon>Onygenales</taxon>
        <taxon>Onygenaceae</taxon>
        <taxon>Coccidioides</taxon>
    </lineage>
</organism>
<proteinExistence type="predicted"/>
<keyword evidence="1" id="KW-1133">Transmembrane helix</keyword>